<protein>
    <submittedName>
        <fullName evidence="2">Phospholipid-binding protein</fullName>
    </submittedName>
</protein>
<name>A0A837D7R7_9PSEU</name>
<dbReference type="RefSeq" id="WP_037311820.1">
    <property type="nucleotide sequence ID" value="NZ_FOWS01000001.1"/>
</dbReference>
<accession>A0A837D7R7</accession>
<feature type="domain" description="BON" evidence="1">
    <location>
        <begin position="20"/>
        <end position="82"/>
    </location>
</feature>
<proteinExistence type="predicted"/>
<sequence>MQSKGHGEEHRFEEAPEYRAARLRRALAEDPRTAELGVQVDVRGEHAYLSGTVSSQEYKDQLDKVLHEQEPHLRVHNDVRVVEVAEPPDSEVLR</sequence>
<dbReference type="AlphaFoldDB" id="A0A837D7R7"/>
<comment type="caution">
    <text evidence="2">The sequence shown here is derived from an EMBL/GenBank/DDBJ whole genome shotgun (WGS) entry which is preliminary data.</text>
</comment>
<gene>
    <name evidence="2" type="ORF">MINT15_30700</name>
</gene>
<dbReference type="InterPro" id="IPR007055">
    <property type="entry name" value="BON_dom"/>
</dbReference>
<evidence type="ECO:0000259" key="1">
    <source>
        <dbReference type="Pfam" id="PF04972"/>
    </source>
</evidence>
<evidence type="ECO:0000313" key="3">
    <source>
        <dbReference type="Proteomes" id="UP000030848"/>
    </source>
</evidence>
<organism evidence="2 3">
    <name type="scientific">Saccharomonospora viridis</name>
    <dbReference type="NCBI Taxonomy" id="1852"/>
    <lineage>
        <taxon>Bacteria</taxon>
        <taxon>Bacillati</taxon>
        <taxon>Actinomycetota</taxon>
        <taxon>Actinomycetes</taxon>
        <taxon>Pseudonocardiales</taxon>
        <taxon>Pseudonocardiaceae</taxon>
        <taxon>Saccharomonospora</taxon>
    </lineage>
</organism>
<dbReference type="EMBL" id="JRZE01000006">
    <property type="protein sequence ID" value="KHF42868.1"/>
    <property type="molecule type" value="Genomic_DNA"/>
</dbReference>
<dbReference type="Proteomes" id="UP000030848">
    <property type="component" value="Unassembled WGS sequence"/>
</dbReference>
<dbReference type="OrthoDB" id="4474880at2"/>
<dbReference type="Pfam" id="PF04972">
    <property type="entry name" value="BON"/>
    <property type="match status" value="1"/>
</dbReference>
<evidence type="ECO:0000313" key="2">
    <source>
        <dbReference type="EMBL" id="KHF42868.1"/>
    </source>
</evidence>
<reference evidence="2 3" key="1">
    <citation type="submission" date="2014-10" db="EMBL/GenBank/DDBJ databases">
        <title>Genome sequence of Micropolyspora internatus JCM3315.</title>
        <authorList>
            <person name="Shin S.-K."/>
            <person name="Yi H."/>
        </authorList>
    </citation>
    <scope>NUCLEOTIDE SEQUENCE [LARGE SCALE GENOMIC DNA]</scope>
    <source>
        <strain evidence="2 3">JCM 3315</strain>
    </source>
</reference>